<keyword evidence="4" id="KW-0328">Glycosyltransferase</keyword>
<dbReference type="PANTHER" id="PTHR43646:SF2">
    <property type="entry name" value="GLYCOSYLTRANSFERASE 2-LIKE DOMAIN-CONTAINING PROTEIN"/>
    <property type="match status" value="1"/>
</dbReference>
<comment type="subcellular location">
    <subcellularLocation>
        <location evidence="1">Cell membrane</location>
    </subcellularLocation>
</comment>
<dbReference type="Proteomes" id="UP000276615">
    <property type="component" value="Unassembled WGS sequence"/>
</dbReference>
<evidence type="ECO:0000259" key="7">
    <source>
        <dbReference type="Pfam" id="PF00535"/>
    </source>
</evidence>
<dbReference type="SUPFAM" id="SSF53448">
    <property type="entry name" value="Nucleotide-diphospho-sugar transferases"/>
    <property type="match status" value="1"/>
</dbReference>
<evidence type="ECO:0000313" key="8">
    <source>
        <dbReference type="EMBL" id="RMR10908.1"/>
    </source>
</evidence>
<dbReference type="AlphaFoldDB" id="A0A3M4S7T8"/>
<keyword evidence="6" id="KW-0472">Membrane</keyword>
<evidence type="ECO:0000256" key="5">
    <source>
        <dbReference type="ARBA" id="ARBA00022679"/>
    </source>
</evidence>
<evidence type="ECO:0000256" key="2">
    <source>
        <dbReference type="ARBA" id="ARBA00022475"/>
    </source>
</evidence>
<protein>
    <submittedName>
        <fullName evidence="8">Glycosyl transferase protein</fullName>
    </submittedName>
</protein>
<sequence>MNGYPCTDFSVITNRIFCWTCGVVMEPPWQNRNSPMIGILIPVHNEEQLLDLCLETIKHAAAHPALKGERVEVLVVLDSCTDRSADIARAHGVMILEVAARNVGQARAEGAAFLLDRGARWLACTDGDSSVASDWLAEQLALDADAVCGTVTPGDWNNDISAAAQAAYLQHYQQRDGHRHIHGANLGVSSIAYISAGGFPSLTCHEDVHLVRQLELIGARIAWSCRPRVTTSTRLDSKARGGFGDYLSSLNA</sequence>
<dbReference type="GO" id="GO:0005886">
    <property type="term" value="C:plasma membrane"/>
    <property type="evidence" value="ECO:0007669"/>
    <property type="project" value="UniProtKB-SubCell"/>
</dbReference>
<comment type="caution">
    <text evidence="8">The sequence shown here is derived from an EMBL/GenBank/DDBJ whole genome shotgun (WGS) entry which is preliminary data.</text>
</comment>
<name>A0A3M4S7T8_9PSED</name>
<organism evidence="8 9">
    <name type="scientific">Pseudomonas syringae pv. primulae</name>
    <dbReference type="NCBI Taxonomy" id="251707"/>
    <lineage>
        <taxon>Bacteria</taxon>
        <taxon>Pseudomonadati</taxon>
        <taxon>Pseudomonadota</taxon>
        <taxon>Gammaproteobacteria</taxon>
        <taxon>Pseudomonadales</taxon>
        <taxon>Pseudomonadaceae</taxon>
        <taxon>Pseudomonas</taxon>
    </lineage>
</organism>
<dbReference type="GO" id="GO:0016757">
    <property type="term" value="F:glycosyltransferase activity"/>
    <property type="evidence" value="ECO:0007669"/>
    <property type="project" value="UniProtKB-KW"/>
</dbReference>
<feature type="domain" description="Glycosyltransferase 2-like" evidence="7">
    <location>
        <begin position="39"/>
        <end position="166"/>
    </location>
</feature>
<keyword evidence="3" id="KW-0997">Cell inner membrane</keyword>
<reference evidence="8 9" key="1">
    <citation type="submission" date="2018-08" db="EMBL/GenBank/DDBJ databases">
        <title>Recombination of ecologically and evolutionarily significant loci maintains genetic cohesion in the Pseudomonas syringae species complex.</title>
        <authorList>
            <person name="Dillon M."/>
            <person name="Thakur S."/>
            <person name="Almeida R.N.D."/>
            <person name="Weir B.S."/>
            <person name="Guttman D.S."/>
        </authorList>
    </citation>
    <scope>NUCLEOTIDE SEQUENCE [LARGE SCALE GENOMIC DNA]</scope>
    <source>
        <strain evidence="8 9">ICMP 8670</strain>
    </source>
</reference>
<evidence type="ECO:0000256" key="3">
    <source>
        <dbReference type="ARBA" id="ARBA00022519"/>
    </source>
</evidence>
<dbReference type="InterPro" id="IPR029044">
    <property type="entry name" value="Nucleotide-diphossugar_trans"/>
</dbReference>
<accession>A0A3M4S7T8</accession>
<dbReference type="PANTHER" id="PTHR43646">
    <property type="entry name" value="GLYCOSYLTRANSFERASE"/>
    <property type="match status" value="1"/>
</dbReference>
<gene>
    <name evidence="8" type="ORF">ALP92_04387</name>
</gene>
<keyword evidence="2" id="KW-1003">Cell membrane</keyword>
<dbReference type="Gene3D" id="3.90.550.10">
    <property type="entry name" value="Spore Coat Polysaccharide Biosynthesis Protein SpsA, Chain A"/>
    <property type="match status" value="1"/>
</dbReference>
<dbReference type="InterPro" id="IPR001173">
    <property type="entry name" value="Glyco_trans_2-like"/>
</dbReference>
<keyword evidence="5 8" id="KW-0808">Transferase</keyword>
<dbReference type="EMBL" id="RBRQ01000140">
    <property type="protein sequence ID" value="RMR10908.1"/>
    <property type="molecule type" value="Genomic_DNA"/>
</dbReference>
<evidence type="ECO:0000256" key="4">
    <source>
        <dbReference type="ARBA" id="ARBA00022676"/>
    </source>
</evidence>
<evidence type="ECO:0000256" key="6">
    <source>
        <dbReference type="ARBA" id="ARBA00023136"/>
    </source>
</evidence>
<evidence type="ECO:0000313" key="9">
    <source>
        <dbReference type="Proteomes" id="UP000276615"/>
    </source>
</evidence>
<dbReference type="Pfam" id="PF00535">
    <property type="entry name" value="Glycos_transf_2"/>
    <property type="match status" value="1"/>
</dbReference>
<evidence type="ECO:0000256" key="1">
    <source>
        <dbReference type="ARBA" id="ARBA00004236"/>
    </source>
</evidence>
<proteinExistence type="predicted"/>